<reference evidence="2" key="1">
    <citation type="journal article" date="2014" name="Int. J. Syst. Evol. Microbiol.">
        <title>Complete genome sequence of Corynebacterium casei LMG S-19264T (=DSM 44701T), isolated from a smear-ripened cheese.</title>
        <authorList>
            <consortium name="US DOE Joint Genome Institute (JGI-PGF)"/>
            <person name="Walter F."/>
            <person name="Albersmeier A."/>
            <person name="Kalinowski J."/>
            <person name="Ruckert C."/>
        </authorList>
    </citation>
    <scope>NUCLEOTIDE SEQUENCE</scope>
    <source>
        <strain evidence="2">JCM 3346</strain>
    </source>
</reference>
<dbReference type="RefSeq" id="WP_189084336.1">
    <property type="nucleotide sequence ID" value="NZ_BMRJ01000001.1"/>
</dbReference>
<accession>A0A918CED5</accession>
<comment type="caution">
    <text evidence="2">The sequence shown here is derived from an EMBL/GenBank/DDBJ whole genome shotgun (WGS) entry which is preliminary data.</text>
</comment>
<evidence type="ECO:0000256" key="1">
    <source>
        <dbReference type="ARBA" id="ARBA00023002"/>
    </source>
</evidence>
<evidence type="ECO:0000313" key="3">
    <source>
        <dbReference type="Proteomes" id="UP000610303"/>
    </source>
</evidence>
<evidence type="ECO:0000313" key="2">
    <source>
        <dbReference type="EMBL" id="GGR20182.1"/>
    </source>
</evidence>
<dbReference type="PANTHER" id="PTHR43157:SF31">
    <property type="entry name" value="PHOSPHATIDYLINOSITOL-GLYCAN BIOSYNTHESIS CLASS F PROTEIN"/>
    <property type="match status" value="1"/>
</dbReference>
<keyword evidence="1" id="KW-0560">Oxidoreductase</keyword>
<dbReference type="EMBL" id="BMRJ01000001">
    <property type="protein sequence ID" value="GGR20182.1"/>
    <property type="molecule type" value="Genomic_DNA"/>
</dbReference>
<organism evidence="2 3">
    <name type="scientific">Agromyces mediolanus</name>
    <name type="common">Corynebacterium mediolanum</name>
    <dbReference type="NCBI Taxonomy" id="41986"/>
    <lineage>
        <taxon>Bacteria</taxon>
        <taxon>Bacillati</taxon>
        <taxon>Actinomycetota</taxon>
        <taxon>Actinomycetes</taxon>
        <taxon>Micrococcales</taxon>
        <taxon>Microbacteriaceae</taxon>
        <taxon>Agromyces</taxon>
    </lineage>
</organism>
<proteinExistence type="predicted"/>
<dbReference type="InterPro" id="IPR002347">
    <property type="entry name" value="SDR_fam"/>
</dbReference>
<name>A0A918CED5_AGRME</name>
<dbReference type="InterPro" id="IPR036291">
    <property type="entry name" value="NAD(P)-bd_dom_sf"/>
</dbReference>
<sequence length="327" mass="34117">MSWYPVPLPDLTGRRYLVTGANAGLGFFTSARLVGAGAHVVLSGRSPERLEAAAAVIRERVDAGADRGELGGRVSTLVIDTASLDSVRAGVAALRGEPQLDGAVLNAGMVHTPGRRLESPDGNELVLATNVLGHFALLAGLFGAAGSGDELVPGSRRFADGARVITLGSLSTKLSTFRVEQLQLERGYDFWRAYAQSKIAGQSIGFELDRRLRGAGVPVASIVAHPGYAISGRTPTVPGVNEPSRGDRFADALQAAWAQGKHRGAEPVLHALTAAEVAGGEFWGPRGLVKGEPARQQPTRVSSDPAIGAKTWAFAELATATPFTLVG</sequence>
<protein>
    <submittedName>
        <fullName evidence="2">Oxidoreductase</fullName>
    </submittedName>
</protein>
<dbReference type="SUPFAM" id="SSF51735">
    <property type="entry name" value="NAD(P)-binding Rossmann-fold domains"/>
    <property type="match status" value="1"/>
</dbReference>
<keyword evidence="3" id="KW-1185">Reference proteome</keyword>
<dbReference type="PANTHER" id="PTHR43157">
    <property type="entry name" value="PHOSPHATIDYLINOSITOL-GLYCAN BIOSYNTHESIS CLASS F PROTEIN-RELATED"/>
    <property type="match status" value="1"/>
</dbReference>
<gene>
    <name evidence="2" type="ORF">GCM10010196_11810</name>
</gene>
<dbReference type="Pfam" id="PF00106">
    <property type="entry name" value="adh_short"/>
    <property type="match status" value="1"/>
</dbReference>
<dbReference type="AlphaFoldDB" id="A0A918CED5"/>
<reference evidence="2" key="2">
    <citation type="submission" date="2020-09" db="EMBL/GenBank/DDBJ databases">
        <authorList>
            <person name="Sun Q."/>
            <person name="Ohkuma M."/>
        </authorList>
    </citation>
    <scope>NUCLEOTIDE SEQUENCE</scope>
    <source>
        <strain evidence="2">JCM 3346</strain>
    </source>
</reference>
<dbReference type="Proteomes" id="UP000610303">
    <property type="component" value="Unassembled WGS sequence"/>
</dbReference>
<dbReference type="Gene3D" id="3.40.50.720">
    <property type="entry name" value="NAD(P)-binding Rossmann-like Domain"/>
    <property type="match status" value="1"/>
</dbReference>
<dbReference type="GO" id="GO:0016491">
    <property type="term" value="F:oxidoreductase activity"/>
    <property type="evidence" value="ECO:0007669"/>
    <property type="project" value="UniProtKB-KW"/>
</dbReference>